<dbReference type="GO" id="GO:0004175">
    <property type="term" value="F:endopeptidase activity"/>
    <property type="evidence" value="ECO:0007669"/>
    <property type="project" value="TreeGrafter"/>
</dbReference>
<dbReference type="InterPro" id="IPR023430">
    <property type="entry name" value="Pept_HybD-like_dom_sf"/>
</dbReference>
<sequence>MQPHPPDIILIITAGNIFRADDGVGPYIARHLPDPRDGILILDAGERPENIIDRAVEAKPVWTVIIDAAEFGGVVGEARVIPSELIEDCIVSTHTFPLPGVAKIIQYDTGSEVFFIGIQPGSKDFAEGLSAPVEQTAREIIALLSPR</sequence>
<dbReference type="CDD" id="cd06067">
    <property type="entry name" value="H2MP_MemB-H2evol"/>
    <property type="match status" value="1"/>
</dbReference>
<dbReference type="Gene3D" id="3.40.50.1450">
    <property type="entry name" value="HybD-like"/>
    <property type="match status" value="1"/>
</dbReference>
<dbReference type="NCBIfam" id="TIGR00072">
    <property type="entry name" value="hydrog_prot"/>
    <property type="match status" value="1"/>
</dbReference>
<name>A0A953J922_9BACT</name>
<dbReference type="PANTHER" id="PTHR30302:SF7">
    <property type="entry name" value="F420-NONREDUCING HYDROGENASE II"/>
    <property type="match status" value="1"/>
</dbReference>
<dbReference type="Proteomes" id="UP000705867">
    <property type="component" value="Unassembled WGS sequence"/>
</dbReference>
<reference evidence="1" key="1">
    <citation type="journal article" date="2021" name="bioRxiv">
        <title>Unraveling nitrogen, sulfur and carbon metabolic pathways and microbial community transcriptional responses to substrate deprivation and toxicity stresses in a bioreactor mimicking anoxic brackish coastal sediment conditions.</title>
        <authorList>
            <person name="Martins P.D."/>
            <person name="Echeveste M.J."/>
            <person name="Arshad A."/>
            <person name="Kurth J."/>
            <person name="Ouboter H."/>
            <person name="Jetten M.S.M."/>
            <person name="Welte C.U."/>
        </authorList>
    </citation>
    <scope>NUCLEOTIDE SEQUENCE</scope>
    <source>
        <strain evidence="1">MAG_39</strain>
    </source>
</reference>
<dbReference type="GO" id="GO:0008047">
    <property type="term" value="F:enzyme activator activity"/>
    <property type="evidence" value="ECO:0007669"/>
    <property type="project" value="InterPro"/>
</dbReference>
<comment type="caution">
    <text evidence="1">The sequence shown here is derived from an EMBL/GenBank/DDBJ whole genome shotgun (WGS) entry which is preliminary data.</text>
</comment>
<dbReference type="InterPro" id="IPR004420">
    <property type="entry name" value="Pept_A31_hyd_mat_HycI"/>
</dbReference>
<dbReference type="AlphaFoldDB" id="A0A953J922"/>
<dbReference type="PANTHER" id="PTHR30302">
    <property type="entry name" value="HYDROGENASE 1 MATURATION PROTEASE"/>
    <property type="match status" value="1"/>
</dbReference>
<protein>
    <submittedName>
        <fullName evidence="1">Hydrogenase 3 maturation endopeptidase HyCI</fullName>
    </submittedName>
</protein>
<proteinExistence type="predicted"/>
<dbReference type="InterPro" id="IPR000671">
    <property type="entry name" value="Peptidase_A31"/>
</dbReference>
<organism evidence="1 2">
    <name type="scientific">Candidatus Nitrobium versatile</name>
    <dbReference type="NCBI Taxonomy" id="2884831"/>
    <lineage>
        <taxon>Bacteria</taxon>
        <taxon>Pseudomonadati</taxon>
        <taxon>Nitrospirota</taxon>
        <taxon>Nitrospiria</taxon>
        <taxon>Nitrospirales</taxon>
        <taxon>Nitrospiraceae</taxon>
        <taxon>Candidatus Nitrobium</taxon>
    </lineage>
</organism>
<dbReference type="SUPFAM" id="SSF53163">
    <property type="entry name" value="HybD-like"/>
    <property type="match status" value="1"/>
</dbReference>
<accession>A0A953J922</accession>
<dbReference type="EMBL" id="JAIOIV010000034">
    <property type="protein sequence ID" value="MBZ0155542.1"/>
    <property type="molecule type" value="Genomic_DNA"/>
</dbReference>
<dbReference type="Pfam" id="PF01750">
    <property type="entry name" value="HycI"/>
    <property type="match status" value="1"/>
</dbReference>
<reference evidence="1" key="2">
    <citation type="submission" date="2021-08" db="EMBL/GenBank/DDBJ databases">
        <authorList>
            <person name="Dalcin Martins P."/>
        </authorList>
    </citation>
    <scope>NUCLEOTIDE SEQUENCE</scope>
    <source>
        <strain evidence="1">MAG_39</strain>
    </source>
</reference>
<dbReference type="GO" id="GO:0016485">
    <property type="term" value="P:protein processing"/>
    <property type="evidence" value="ECO:0007669"/>
    <property type="project" value="TreeGrafter"/>
</dbReference>
<gene>
    <name evidence="1" type="ORF">K8I29_04915</name>
</gene>
<evidence type="ECO:0000313" key="1">
    <source>
        <dbReference type="EMBL" id="MBZ0155542.1"/>
    </source>
</evidence>
<evidence type="ECO:0000313" key="2">
    <source>
        <dbReference type="Proteomes" id="UP000705867"/>
    </source>
</evidence>